<dbReference type="EMBL" id="VORW01000001">
    <property type="protein sequence ID" value="TXE14444.1"/>
    <property type="molecule type" value="Genomic_DNA"/>
</dbReference>
<dbReference type="Pfam" id="PF14092">
    <property type="entry name" value="DUF4270"/>
    <property type="match status" value="1"/>
</dbReference>
<evidence type="ECO:0000313" key="3">
    <source>
        <dbReference type="Proteomes" id="UP000321935"/>
    </source>
</evidence>
<dbReference type="InterPro" id="IPR025366">
    <property type="entry name" value="DUF4270"/>
</dbReference>
<organism evidence="2 3">
    <name type="scientific">Algoriphagus aquimarinus</name>
    <dbReference type="NCBI Taxonomy" id="237018"/>
    <lineage>
        <taxon>Bacteria</taxon>
        <taxon>Pseudomonadati</taxon>
        <taxon>Bacteroidota</taxon>
        <taxon>Cytophagia</taxon>
        <taxon>Cytophagales</taxon>
        <taxon>Cyclobacteriaceae</taxon>
        <taxon>Algoriphagus</taxon>
    </lineage>
</organism>
<protein>
    <submittedName>
        <fullName evidence="2">DUF4270 domain-containing protein</fullName>
    </submittedName>
</protein>
<sequence>MSQKTRSLTSALKQNQKHRRTKSYSTYTQISPVKLAFGAIISLFLISSCSEPATVGIELAPGNNQIGVVFEEFELPAQVVLLDSFNTTNQSILVVGEEVDSFFGKTSATGYTRMYISTAARPDIDAILDSVYFSLNILNVDGVNLDESKSYSIHKLTEPIRDTLYYNFNELTYEASPFSSGEIAFGEKTDTLVSFQVDEEFAEEIFSKMQFGLEFKDLFSFRDYFPGIAVKAREGDNSSIGVGLGSSTGLKVYYHNEGDTASTVYNISTTSSRSFNGLKSDRSGTPTEVVTDTYKAYDVGSKVGMKSMLGMVIKLDTSPFDAFLDTLVGVTFNQVALELGELEAQPDTQVPPGSIVIHFTDASNTILETSTGIRFSVQADGQAQVYTNEDGVIVPNTNAPTALIYDSENRNYIQYITSHVNALFRGQLTRKDWLLYANSPNSSGDDFTKSLRQFVLDKNKVKVKVIYSKSR</sequence>
<evidence type="ECO:0000256" key="1">
    <source>
        <dbReference type="SAM" id="MobiDB-lite"/>
    </source>
</evidence>
<dbReference type="Proteomes" id="UP000321935">
    <property type="component" value="Unassembled WGS sequence"/>
</dbReference>
<dbReference type="AlphaFoldDB" id="A0A5C7B1V3"/>
<accession>A0A5C7B1V3</accession>
<proteinExistence type="predicted"/>
<feature type="compositionally biased region" description="Polar residues" evidence="1">
    <location>
        <begin position="1"/>
        <end position="14"/>
    </location>
</feature>
<evidence type="ECO:0000313" key="2">
    <source>
        <dbReference type="EMBL" id="TXE14444.1"/>
    </source>
</evidence>
<dbReference type="OrthoDB" id="833442at2"/>
<comment type="caution">
    <text evidence="2">The sequence shown here is derived from an EMBL/GenBank/DDBJ whole genome shotgun (WGS) entry which is preliminary data.</text>
</comment>
<reference evidence="2 3" key="1">
    <citation type="submission" date="2019-08" db="EMBL/GenBank/DDBJ databases">
        <title>Genomes sequence of Algoriphagus aquimarinus ACAM450.</title>
        <authorList>
            <person name="Bowman J.P."/>
        </authorList>
    </citation>
    <scope>NUCLEOTIDE SEQUENCE [LARGE SCALE GENOMIC DNA]</scope>
    <source>
        <strain evidence="2 3">ACAM 450</strain>
    </source>
</reference>
<name>A0A5C7B1V3_9BACT</name>
<gene>
    <name evidence="2" type="ORF">ESV85_02430</name>
</gene>
<feature type="region of interest" description="Disordered" evidence="1">
    <location>
        <begin position="1"/>
        <end position="20"/>
    </location>
</feature>